<evidence type="ECO:0000256" key="2">
    <source>
        <dbReference type="ARBA" id="ARBA00023125"/>
    </source>
</evidence>
<dbReference type="SUPFAM" id="SSF47413">
    <property type="entry name" value="lambda repressor-like DNA-binding domains"/>
    <property type="match status" value="1"/>
</dbReference>
<proteinExistence type="predicted"/>
<dbReference type="SUPFAM" id="SSF53822">
    <property type="entry name" value="Periplasmic binding protein-like I"/>
    <property type="match status" value="1"/>
</dbReference>
<comment type="caution">
    <text evidence="5">The sequence shown here is derived from an EMBL/GenBank/DDBJ whole genome shotgun (WGS) entry which is preliminary data.</text>
</comment>
<dbReference type="AlphaFoldDB" id="A0A7X1B0R3"/>
<dbReference type="Proteomes" id="UP000525652">
    <property type="component" value="Unassembled WGS sequence"/>
</dbReference>
<keyword evidence="3" id="KW-0804">Transcription</keyword>
<dbReference type="PROSITE" id="PS50932">
    <property type="entry name" value="HTH_LACI_2"/>
    <property type="match status" value="1"/>
</dbReference>
<dbReference type="Gene3D" id="1.10.260.40">
    <property type="entry name" value="lambda repressor-like DNA-binding domains"/>
    <property type="match status" value="1"/>
</dbReference>
<dbReference type="Pfam" id="PF00356">
    <property type="entry name" value="LacI"/>
    <property type="match status" value="1"/>
</dbReference>
<keyword evidence="6" id="KW-1185">Reference proteome</keyword>
<dbReference type="PANTHER" id="PTHR30146:SF109">
    <property type="entry name" value="HTH-TYPE TRANSCRIPTIONAL REGULATOR GALS"/>
    <property type="match status" value="1"/>
</dbReference>
<evidence type="ECO:0000256" key="3">
    <source>
        <dbReference type="ARBA" id="ARBA00023163"/>
    </source>
</evidence>
<gene>
    <name evidence="5" type="ORF">H5P30_16840</name>
</gene>
<evidence type="ECO:0000313" key="5">
    <source>
        <dbReference type="EMBL" id="MBC2603452.1"/>
    </source>
</evidence>
<dbReference type="InterPro" id="IPR028082">
    <property type="entry name" value="Peripla_BP_I"/>
</dbReference>
<dbReference type="CDD" id="cd01392">
    <property type="entry name" value="HTH_LacI"/>
    <property type="match status" value="1"/>
</dbReference>
<dbReference type="Gene3D" id="3.40.50.2300">
    <property type="match status" value="1"/>
</dbReference>
<keyword evidence="1" id="KW-0805">Transcription regulation</keyword>
<keyword evidence="2 5" id="KW-0238">DNA-binding</keyword>
<protein>
    <submittedName>
        <fullName evidence="5">LacI family DNA-binding transcriptional regulator</fullName>
    </submittedName>
</protein>
<sequence length="194" mass="22154">MAEKPPQKIESTADLARYLNMSQWSVSRAINGHKGVSEETRKRVLDAMVECDFQPNMHARSLRGQTSKLIGVCFWNFSMPIVNAKLTELQRVLRGYGFRYLFETTMGEEEREISVIRDFQRFGVDGIVNINSILKAPDLDELLSTVPSVLVEPVHRETGKTPKVSVDRSRAMREIIHHLYELLFPRKSGQFSAS</sequence>
<dbReference type="GO" id="GO:0000976">
    <property type="term" value="F:transcription cis-regulatory region binding"/>
    <property type="evidence" value="ECO:0007669"/>
    <property type="project" value="TreeGrafter"/>
</dbReference>
<accession>A0A7X1B0R3</accession>
<dbReference type="InterPro" id="IPR000843">
    <property type="entry name" value="HTH_LacI"/>
</dbReference>
<dbReference type="EMBL" id="JACHVA010000126">
    <property type="protein sequence ID" value="MBC2603452.1"/>
    <property type="molecule type" value="Genomic_DNA"/>
</dbReference>
<evidence type="ECO:0000259" key="4">
    <source>
        <dbReference type="PROSITE" id="PS50932"/>
    </source>
</evidence>
<dbReference type="RefSeq" id="WP_185694078.1">
    <property type="nucleotide sequence ID" value="NZ_JACHVA010000126.1"/>
</dbReference>
<dbReference type="InterPro" id="IPR010982">
    <property type="entry name" value="Lambda_DNA-bd_dom_sf"/>
</dbReference>
<name>A0A7X1B0R3_9BACT</name>
<dbReference type="GO" id="GO:0003700">
    <property type="term" value="F:DNA-binding transcription factor activity"/>
    <property type="evidence" value="ECO:0007669"/>
    <property type="project" value="TreeGrafter"/>
</dbReference>
<feature type="domain" description="HTH lacI-type" evidence="4">
    <location>
        <begin position="13"/>
        <end position="64"/>
    </location>
</feature>
<evidence type="ECO:0000313" key="6">
    <source>
        <dbReference type="Proteomes" id="UP000525652"/>
    </source>
</evidence>
<dbReference type="SMART" id="SM00354">
    <property type="entry name" value="HTH_LACI"/>
    <property type="match status" value="1"/>
</dbReference>
<organism evidence="5 6">
    <name type="scientific">Puniceicoccus vermicola</name>
    <dbReference type="NCBI Taxonomy" id="388746"/>
    <lineage>
        <taxon>Bacteria</taxon>
        <taxon>Pseudomonadati</taxon>
        <taxon>Verrucomicrobiota</taxon>
        <taxon>Opitutia</taxon>
        <taxon>Puniceicoccales</taxon>
        <taxon>Puniceicoccaceae</taxon>
        <taxon>Puniceicoccus</taxon>
    </lineage>
</organism>
<reference evidence="5 6" key="1">
    <citation type="submission" date="2020-07" db="EMBL/GenBank/DDBJ databases">
        <authorList>
            <person name="Feng X."/>
        </authorList>
    </citation>
    <scope>NUCLEOTIDE SEQUENCE [LARGE SCALE GENOMIC DNA]</scope>
    <source>
        <strain evidence="5 6">JCM14086</strain>
    </source>
</reference>
<dbReference type="PANTHER" id="PTHR30146">
    <property type="entry name" value="LACI-RELATED TRANSCRIPTIONAL REPRESSOR"/>
    <property type="match status" value="1"/>
</dbReference>
<evidence type="ECO:0000256" key="1">
    <source>
        <dbReference type="ARBA" id="ARBA00023015"/>
    </source>
</evidence>